<proteinExistence type="inferred from homology"/>
<dbReference type="AlphaFoldDB" id="A0A5R8KIA1"/>
<dbReference type="CDD" id="cd06460">
    <property type="entry name" value="M32_Taq"/>
    <property type="match status" value="1"/>
</dbReference>
<gene>
    <name evidence="4" type="ORF">FEM03_04785</name>
</gene>
<evidence type="ECO:0000313" key="5">
    <source>
        <dbReference type="Proteomes" id="UP000306196"/>
    </source>
</evidence>
<dbReference type="PIRSF" id="PIRSF006615">
    <property type="entry name" value="Zn_crbxpep_Taq"/>
    <property type="match status" value="1"/>
</dbReference>
<reference evidence="4 5" key="1">
    <citation type="submission" date="2019-05" db="EMBL/GenBank/DDBJ databases">
        <title>Verrucobacter flavum gen. nov., sp. nov. a new member of the family Verrucomicrobiaceae.</title>
        <authorList>
            <person name="Szuroczki S."/>
            <person name="Abbaszade G."/>
            <person name="Szabo A."/>
            <person name="Felfoldi T."/>
            <person name="Schumann P."/>
            <person name="Boka K."/>
            <person name="Keki Z."/>
            <person name="Toumi M."/>
            <person name="Toth E."/>
        </authorList>
    </citation>
    <scope>NUCLEOTIDE SEQUENCE [LARGE SCALE GENOMIC DNA]</scope>
    <source>
        <strain evidence="4 5">MG-N-17</strain>
    </source>
</reference>
<evidence type="ECO:0000313" key="4">
    <source>
        <dbReference type="EMBL" id="TLD72044.1"/>
    </source>
</evidence>
<sequence>MALVLSSYDQLCQAARDVALVNGATHVLGWDQETYMPPKGITHRSRILAHLSGLAHERLTSKRFQGLLEKAEDEVSVAEEHSVAKANVKLFRWKVDRAVRIPKRLVEQQSAAISLGQAAWAKARGESDFAGFAPHLQKLVEISREMAGRISDGAEPFDVLLDEHERDITANDVEALFNSLRPSLVKIARAAVERSEREAPPMKALLGSCPIAKQQQLNREVAESVGFDFDAGRIDTTTHPFCSGFGPGDVRLTTRYDERDFLSSLFGVLHEAGHGMYEQGLPEEEWGLPSGTAVSLGIHESQSRFWENHVGRSRAFWERWFPRAQSLFPHLKKLTLEQFLLGVNRAEFSFIRVEADEATYDLHIMLRFAIERKLFNGTLKVSEVPDAWNAEFESSFGRTPPDDARGCLQDIHWSMGGFGYFPTYTLGNLNAAQLFKAAVKNAGIKKAVANAEYAPLLKWLQTNVHAAGSVLSPKDLMIAATGKATDTAPYLAHLKKRFVDGV</sequence>
<dbReference type="Pfam" id="PF02074">
    <property type="entry name" value="Peptidase_M32"/>
    <property type="match status" value="1"/>
</dbReference>
<keyword evidence="5" id="KW-1185">Reference proteome</keyword>
<evidence type="ECO:0000256" key="3">
    <source>
        <dbReference type="PIRSR" id="PIRSR006615-2"/>
    </source>
</evidence>
<comment type="caution">
    <text evidence="4">The sequence shown here is derived from an EMBL/GenBank/DDBJ whole genome shotgun (WGS) entry which is preliminary data.</text>
</comment>
<comment type="function">
    <text evidence="1">Broad specificity carboxypetidase that releases amino acids sequentially from the C-terminus, including neutral, aromatic, polar and basic residues.</text>
</comment>
<dbReference type="PRINTS" id="PR00998">
    <property type="entry name" value="CRBOXYPTASET"/>
</dbReference>
<feature type="binding site" evidence="2">
    <location>
        <position position="274"/>
    </location>
    <ligand>
        <name>Zn(2+)</name>
        <dbReference type="ChEBI" id="CHEBI:29105"/>
        <note>catalytic</note>
    </ligand>
</feature>
<dbReference type="GO" id="GO:0046872">
    <property type="term" value="F:metal ion binding"/>
    <property type="evidence" value="ECO:0007669"/>
    <property type="project" value="UniProtKB-KW"/>
</dbReference>
<dbReference type="OrthoDB" id="9772308at2"/>
<dbReference type="EMBL" id="VAUV01000003">
    <property type="protein sequence ID" value="TLD72044.1"/>
    <property type="molecule type" value="Genomic_DNA"/>
</dbReference>
<dbReference type="PROSITE" id="PS52034">
    <property type="entry name" value="PEPTIDASE_M32"/>
    <property type="match status" value="1"/>
</dbReference>
<comment type="cofactor">
    <cofactor evidence="2">
        <name>Zn(2+)</name>
        <dbReference type="ChEBI" id="CHEBI:29105"/>
    </cofactor>
    <text evidence="2">Binds 1 zinc ion per subunit.</text>
</comment>
<dbReference type="EC" id="3.4.17.19" evidence="1"/>
<dbReference type="RefSeq" id="WP_138085046.1">
    <property type="nucleotide sequence ID" value="NZ_VAUV01000003.1"/>
</dbReference>
<accession>A0A5R8KIA1</accession>
<feature type="binding site" evidence="2">
    <location>
        <position position="270"/>
    </location>
    <ligand>
        <name>Zn(2+)</name>
        <dbReference type="ChEBI" id="CHEBI:29105"/>
        <note>catalytic</note>
    </ligand>
</feature>
<protein>
    <recommendedName>
        <fullName evidence="1">Metal-dependent carboxypeptidase</fullName>
        <ecNumber evidence="1">3.4.17.19</ecNumber>
    </recommendedName>
</protein>
<dbReference type="GO" id="GO:0006508">
    <property type="term" value="P:proteolysis"/>
    <property type="evidence" value="ECO:0007669"/>
    <property type="project" value="UniProtKB-UniRule"/>
</dbReference>
<dbReference type="SUPFAM" id="SSF55486">
    <property type="entry name" value="Metalloproteases ('zincins'), catalytic domain"/>
    <property type="match status" value="1"/>
</dbReference>
<dbReference type="InterPro" id="IPR001333">
    <property type="entry name" value="Peptidase_M32_Taq"/>
</dbReference>
<dbReference type="Proteomes" id="UP000306196">
    <property type="component" value="Unassembled WGS sequence"/>
</dbReference>
<keyword evidence="2" id="KW-0862">Zinc</keyword>
<organism evidence="4 5">
    <name type="scientific">Phragmitibacter flavus</name>
    <dbReference type="NCBI Taxonomy" id="2576071"/>
    <lineage>
        <taxon>Bacteria</taxon>
        <taxon>Pseudomonadati</taxon>
        <taxon>Verrucomicrobiota</taxon>
        <taxon>Verrucomicrobiia</taxon>
        <taxon>Verrucomicrobiales</taxon>
        <taxon>Verrucomicrobiaceae</taxon>
        <taxon>Phragmitibacter</taxon>
    </lineage>
</organism>
<feature type="active site" description="Proton donor/acceptor" evidence="3">
    <location>
        <position position="271"/>
    </location>
</feature>
<dbReference type="Gene3D" id="1.10.1370.30">
    <property type="match status" value="1"/>
</dbReference>
<evidence type="ECO:0000256" key="1">
    <source>
        <dbReference type="PIRNR" id="PIRNR006615"/>
    </source>
</evidence>
<evidence type="ECO:0000256" key="2">
    <source>
        <dbReference type="PIRSR" id="PIRSR006615-1"/>
    </source>
</evidence>
<keyword evidence="1 4" id="KW-0121">Carboxypeptidase</keyword>
<dbReference type="GO" id="GO:0004181">
    <property type="term" value="F:metallocarboxypeptidase activity"/>
    <property type="evidence" value="ECO:0007669"/>
    <property type="project" value="UniProtKB-UniRule"/>
</dbReference>
<keyword evidence="1" id="KW-0645">Protease</keyword>
<dbReference type="PANTHER" id="PTHR34217:SF1">
    <property type="entry name" value="CARBOXYPEPTIDASE 1"/>
    <property type="match status" value="1"/>
</dbReference>
<dbReference type="PANTHER" id="PTHR34217">
    <property type="entry name" value="METAL-DEPENDENT CARBOXYPEPTIDASE"/>
    <property type="match status" value="1"/>
</dbReference>
<comment type="catalytic activity">
    <reaction evidence="1">
        <text>Release of a C-terminal amino acid with broad specificity, except for -Pro.</text>
        <dbReference type="EC" id="3.4.17.19"/>
    </reaction>
</comment>
<name>A0A5R8KIA1_9BACT</name>
<keyword evidence="1" id="KW-0482">Metalloprotease</keyword>
<keyword evidence="1 2" id="KW-0479">Metal-binding</keyword>
<keyword evidence="1" id="KW-0378">Hydrolase</keyword>
<feature type="binding site" evidence="2">
    <location>
        <position position="300"/>
    </location>
    <ligand>
        <name>Zn(2+)</name>
        <dbReference type="ChEBI" id="CHEBI:29105"/>
        <note>catalytic</note>
    </ligand>
</feature>
<comment type="similarity">
    <text evidence="1">Belongs to the peptidase M32 family.</text>
</comment>